<sequence>MSKANAFFSLFDVS</sequence>
<protein>
    <submittedName>
        <fullName evidence="1">Uncharacterized protein</fullName>
    </submittedName>
</protein>
<dbReference type="EMBL" id="GGEC01002560">
    <property type="protein sequence ID" value="MBW83043.1"/>
    <property type="molecule type" value="Transcribed_RNA"/>
</dbReference>
<accession>A0A2P2IP97</accession>
<proteinExistence type="predicted"/>
<organism evidence="1">
    <name type="scientific">Rhizophora mucronata</name>
    <name type="common">Asiatic mangrove</name>
    <dbReference type="NCBI Taxonomy" id="61149"/>
    <lineage>
        <taxon>Eukaryota</taxon>
        <taxon>Viridiplantae</taxon>
        <taxon>Streptophyta</taxon>
        <taxon>Embryophyta</taxon>
        <taxon>Tracheophyta</taxon>
        <taxon>Spermatophyta</taxon>
        <taxon>Magnoliopsida</taxon>
        <taxon>eudicotyledons</taxon>
        <taxon>Gunneridae</taxon>
        <taxon>Pentapetalae</taxon>
        <taxon>rosids</taxon>
        <taxon>fabids</taxon>
        <taxon>Malpighiales</taxon>
        <taxon>Rhizophoraceae</taxon>
        <taxon>Rhizophora</taxon>
    </lineage>
</organism>
<name>A0A2P2IP97_RHIMU</name>
<evidence type="ECO:0000313" key="1">
    <source>
        <dbReference type="EMBL" id="MBW83043.1"/>
    </source>
</evidence>
<reference evidence="1" key="1">
    <citation type="submission" date="2018-02" db="EMBL/GenBank/DDBJ databases">
        <title>Rhizophora mucronata_Transcriptome.</title>
        <authorList>
            <person name="Meera S.P."/>
            <person name="Sreeshan A."/>
            <person name="Augustine A."/>
        </authorList>
    </citation>
    <scope>NUCLEOTIDE SEQUENCE</scope>
    <source>
        <tissue evidence="1">Leaf</tissue>
    </source>
</reference>